<dbReference type="Proteomes" id="UP000030636">
    <property type="component" value="Chromosome"/>
</dbReference>
<reference evidence="1 2" key="1">
    <citation type="journal article" date="2015" name="Genome Announc.">
        <title>Bifidobacterium pseudolongum Strain PV8-2, Isolated from a Stool Sample of an Anemic Kenyan Infant.</title>
        <authorList>
            <person name="Vazquez-Gutierrez P."/>
            <person name="Lacroix C."/>
            <person name="Chassard C."/>
            <person name="Klumpp J."/>
            <person name="Stevens M.J."/>
            <person name="Jans C."/>
        </authorList>
    </citation>
    <scope>NUCLEOTIDE SEQUENCE [LARGE SCALE GENOMIC DNA]</scope>
    <source>
        <strain evidence="1 2">PV8-2</strain>
    </source>
</reference>
<dbReference type="KEGG" id="bpsp:AH67_05665"/>
<sequence>MENFNANQHITFTSSKPIYDFYVAGPYQTAEQVESMERLERVLQHRNLSVYRPRFAMDVNVSGPEAVFENRIEAIKNSAAVIANFDDKDAGAIFALAYGFALGKPVYAYCEGILPNSRISLMVDQAATAVLDGPAALEELLDSGQVRPIQLDEQ</sequence>
<keyword evidence="2" id="KW-1185">Reference proteome</keyword>
<protein>
    <submittedName>
        <fullName evidence="1">Nucleoside 2-deoxyribosyltransferase</fullName>
    </submittedName>
</protein>
<organism evidence="1 2">
    <name type="scientific">Bifidobacterium pseudolongum PV8-2</name>
    <dbReference type="NCBI Taxonomy" id="1447715"/>
    <lineage>
        <taxon>Bacteria</taxon>
        <taxon>Bacillati</taxon>
        <taxon>Actinomycetota</taxon>
        <taxon>Actinomycetes</taxon>
        <taxon>Bifidobacteriales</taxon>
        <taxon>Bifidobacteriaceae</taxon>
        <taxon>Bifidobacterium</taxon>
    </lineage>
</organism>
<accession>A0A0A7I896</accession>
<dbReference type="OrthoDB" id="9795789at2"/>
<evidence type="ECO:0000313" key="1">
    <source>
        <dbReference type="EMBL" id="AIZ16453.1"/>
    </source>
</evidence>
<dbReference type="RefSeq" id="WP_039172052.1">
    <property type="nucleotide sequence ID" value="NZ_CP007457.1"/>
</dbReference>
<proteinExistence type="predicted"/>
<dbReference type="SUPFAM" id="SSF52309">
    <property type="entry name" value="N-(deoxy)ribosyltransferase-like"/>
    <property type="match status" value="1"/>
</dbReference>
<dbReference type="InterPro" id="IPR007710">
    <property type="entry name" value="Nucleoside_deoxyribTrfase"/>
</dbReference>
<dbReference type="Pfam" id="PF05014">
    <property type="entry name" value="Nuc_deoxyrib_tr"/>
    <property type="match status" value="1"/>
</dbReference>
<name>A0A0A7I896_9BIFI</name>
<gene>
    <name evidence="1" type="ORF">AH67_05665</name>
</gene>
<evidence type="ECO:0000313" key="2">
    <source>
        <dbReference type="Proteomes" id="UP000030636"/>
    </source>
</evidence>
<dbReference type="HOGENOM" id="CLU_132496_0_0_11"/>
<keyword evidence="1" id="KW-0808">Transferase</keyword>
<dbReference type="Gene3D" id="3.40.50.450">
    <property type="match status" value="1"/>
</dbReference>
<dbReference type="AlphaFoldDB" id="A0A0A7I896"/>
<dbReference type="GO" id="GO:0016740">
    <property type="term" value="F:transferase activity"/>
    <property type="evidence" value="ECO:0007669"/>
    <property type="project" value="UniProtKB-KW"/>
</dbReference>
<dbReference type="EMBL" id="CP007457">
    <property type="protein sequence ID" value="AIZ16453.1"/>
    <property type="molecule type" value="Genomic_DNA"/>
</dbReference>